<dbReference type="OrthoDB" id="153025at2"/>
<accession>A0A1H5NBV9</accession>
<sequence length="258" mass="29081">MALVSVIMPVHDAATTVSAAIRSVQHQRHQDWELLITDDASTDESWEVVRGLAAEDERILPQRTTSSGGAARARNAAITRARGSQVAFLDADDQWLPDKLERQLDFARTTGAPLTFTSYYKVAADFGGQALDFVPTQRIVRARDRLDYRLMLQQNHIGCLTAMYDVDQLGLRTMPDLRKRQDYGLWLSILRDGSIARGLDEPLALYREQHAGSLSGTSRLGLVAYNWRLYREIEKLSVPRSIWALGQVTVRSTLKRRV</sequence>
<proteinExistence type="predicted"/>
<evidence type="ECO:0000259" key="1">
    <source>
        <dbReference type="Pfam" id="PF00535"/>
    </source>
</evidence>
<dbReference type="FunFam" id="3.90.550.10:FF:000130">
    <property type="entry name" value="Family 2 glycosyl transferase"/>
    <property type="match status" value="1"/>
</dbReference>
<keyword evidence="2" id="KW-0808">Transferase</keyword>
<dbReference type="SUPFAM" id="SSF53448">
    <property type="entry name" value="Nucleotide-diphospho-sugar transferases"/>
    <property type="match status" value="1"/>
</dbReference>
<dbReference type="STRING" id="648782.SAMN04488554_4108"/>
<name>A0A1H5NBV9_9MICO</name>
<reference evidence="3" key="1">
    <citation type="submission" date="2016-10" db="EMBL/GenBank/DDBJ databases">
        <authorList>
            <person name="Varghese N."/>
            <person name="Submissions S."/>
        </authorList>
    </citation>
    <scope>NUCLEOTIDE SEQUENCE [LARGE SCALE GENOMIC DNA]</scope>
    <source>
        <strain evidence="3">DSM 21368</strain>
    </source>
</reference>
<dbReference type="PANTHER" id="PTHR22916">
    <property type="entry name" value="GLYCOSYLTRANSFERASE"/>
    <property type="match status" value="1"/>
</dbReference>
<gene>
    <name evidence="2" type="ORF">SAMN04488554_4108</name>
</gene>
<keyword evidence="3" id="KW-1185">Reference proteome</keyword>
<dbReference type="Proteomes" id="UP000199220">
    <property type="component" value="Unassembled WGS sequence"/>
</dbReference>
<organism evidence="2 3">
    <name type="scientific">Ruania alba</name>
    <dbReference type="NCBI Taxonomy" id="648782"/>
    <lineage>
        <taxon>Bacteria</taxon>
        <taxon>Bacillati</taxon>
        <taxon>Actinomycetota</taxon>
        <taxon>Actinomycetes</taxon>
        <taxon>Micrococcales</taxon>
        <taxon>Ruaniaceae</taxon>
        <taxon>Ruania</taxon>
    </lineage>
</organism>
<evidence type="ECO:0000313" key="2">
    <source>
        <dbReference type="EMBL" id="SEE98351.1"/>
    </source>
</evidence>
<dbReference type="AlphaFoldDB" id="A0A1H5NBV9"/>
<dbReference type="EMBL" id="FNTX01000002">
    <property type="protein sequence ID" value="SEE98351.1"/>
    <property type="molecule type" value="Genomic_DNA"/>
</dbReference>
<protein>
    <submittedName>
        <fullName evidence="2">Glycosyl transferase family 2</fullName>
    </submittedName>
</protein>
<dbReference type="Pfam" id="PF00535">
    <property type="entry name" value="Glycos_transf_2"/>
    <property type="match status" value="1"/>
</dbReference>
<dbReference type="PANTHER" id="PTHR22916:SF3">
    <property type="entry name" value="UDP-GLCNAC:BETAGAL BETA-1,3-N-ACETYLGLUCOSAMINYLTRANSFERASE-LIKE PROTEIN 1"/>
    <property type="match status" value="1"/>
</dbReference>
<dbReference type="CDD" id="cd00761">
    <property type="entry name" value="Glyco_tranf_GTA_type"/>
    <property type="match status" value="1"/>
</dbReference>
<dbReference type="InterPro" id="IPR029044">
    <property type="entry name" value="Nucleotide-diphossugar_trans"/>
</dbReference>
<feature type="domain" description="Glycosyltransferase 2-like" evidence="1">
    <location>
        <begin position="5"/>
        <end position="128"/>
    </location>
</feature>
<dbReference type="InterPro" id="IPR001173">
    <property type="entry name" value="Glyco_trans_2-like"/>
</dbReference>
<dbReference type="Gene3D" id="3.90.550.10">
    <property type="entry name" value="Spore Coat Polysaccharide Biosynthesis Protein SpsA, Chain A"/>
    <property type="match status" value="1"/>
</dbReference>
<evidence type="ECO:0000313" key="3">
    <source>
        <dbReference type="Proteomes" id="UP000199220"/>
    </source>
</evidence>
<dbReference type="RefSeq" id="WP_089775200.1">
    <property type="nucleotide sequence ID" value="NZ_FNTX01000002.1"/>
</dbReference>
<dbReference type="GO" id="GO:0016758">
    <property type="term" value="F:hexosyltransferase activity"/>
    <property type="evidence" value="ECO:0007669"/>
    <property type="project" value="UniProtKB-ARBA"/>
</dbReference>